<dbReference type="Proteomes" id="UP000320773">
    <property type="component" value="Unassembled WGS sequence"/>
</dbReference>
<protein>
    <submittedName>
        <fullName evidence="12">TonB-linked SusC/RagA family outer membrane protein</fullName>
    </submittedName>
</protein>
<dbReference type="SUPFAM" id="SSF56935">
    <property type="entry name" value="Porins"/>
    <property type="match status" value="1"/>
</dbReference>
<evidence type="ECO:0000256" key="2">
    <source>
        <dbReference type="ARBA" id="ARBA00022448"/>
    </source>
</evidence>
<evidence type="ECO:0000256" key="3">
    <source>
        <dbReference type="ARBA" id="ARBA00022452"/>
    </source>
</evidence>
<keyword evidence="7 8" id="KW-0998">Cell outer membrane</keyword>
<gene>
    <name evidence="12" type="ORF">BC670_0848</name>
</gene>
<feature type="domain" description="TonB-dependent receptor plug" evidence="11">
    <location>
        <begin position="124"/>
        <end position="230"/>
    </location>
</feature>
<dbReference type="Pfam" id="PF00593">
    <property type="entry name" value="TonB_dep_Rec_b-barrel"/>
    <property type="match status" value="1"/>
</dbReference>
<proteinExistence type="inferred from homology"/>
<dbReference type="GO" id="GO:0009279">
    <property type="term" value="C:cell outer membrane"/>
    <property type="evidence" value="ECO:0007669"/>
    <property type="project" value="UniProtKB-SubCell"/>
</dbReference>
<reference evidence="12 13" key="1">
    <citation type="submission" date="2019-06" db="EMBL/GenBank/DDBJ databases">
        <title>Genomic Encyclopedia of Archaeal and Bacterial Type Strains, Phase II (KMG-II): from individual species to whole genera.</title>
        <authorList>
            <person name="Goeker M."/>
        </authorList>
    </citation>
    <scope>NUCLEOTIDE SEQUENCE [LARGE SCALE GENOMIC DNA]</scope>
    <source>
        <strain evidence="12 13">DSM 24789</strain>
    </source>
</reference>
<dbReference type="InterPro" id="IPR012910">
    <property type="entry name" value="Plug_dom"/>
</dbReference>
<dbReference type="EMBL" id="VFPJ01000001">
    <property type="protein sequence ID" value="TQM39992.1"/>
    <property type="molecule type" value="Genomic_DNA"/>
</dbReference>
<dbReference type="InterPro" id="IPR023996">
    <property type="entry name" value="TonB-dep_OMP_SusC/RagA"/>
</dbReference>
<dbReference type="InterPro" id="IPR036942">
    <property type="entry name" value="Beta-barrel_TonB_sf"/>
</dbReference>
<dbReference type="InterPro" id="IPR039426">
    <property type="entry name" value="TonB-dep_rcpt-like"/>
</dbReference>
<organism evidence="12 13">
    <name type="scientific">Flavobacterium branchiophilum</name>
    <dbReference type="NCBI Taxonomy" id="55197"/>
    <lineage>
        <taxon>Bacteria</taxon>
        <taxon>Pseudomonadati</taxon>
        <taxon>Bacteroidota</taxon>
        <taxon>Flavobacteriia</taxon>
        <taxon>Flavobacteriales</taxon>
        <taxon>Flavobacteriaceae</taxon>
        <taxon>Flavobacterium</taxon>
    </lineage>
</organism>
<keyword evidence="6 8" id="KW-0472">Membrane</keyword>
<evidence type="ECO:0000259" key="10">
    <source>
        <dbReference type="Pfam" id="PF00593"/>
    </source>
</evidence>
<comment type="caution">
    <text evidence="12">The sequence shown here is derived from an EMBL/GenBank/DDBJ whole genome shotgun (WGS) entry which is preliminary data.</text>
</comment>
<dbReference type="SUPFAM" id="SSF49464">
    <property type="entry name" value="Carboxypeptidase regulatory domain-like"/>
    <property type="match status" value="1"/>
</dbReference>
<name>A0A543G1N2_9FLAO</name>
<evidence type="ECO:0000313" key="13">
    <source>
        <dbReference type="Proteomes" id="UP000320773"/>
    </source>
</evidence>
<sequence length="1067" mass="117409">MSIRILFKKRTESFFSFLVLMFLLYGQSAFSQKIDVSGTVFDDTGLTLIGVNVVEKGTKNAVSTDLDGKFKIQVSSSKSVLVFSYIGFQELSQVVDNKKTLSIVLKSTAAKLDEVVIGYGTRKKSDLTGSVSVVSGDDLKKITMPSVAETLTGRIAGVRVTSAEGSPDSEISIRIRGGGSLTQDAAPLYIVDGFPVNSINDVSPSDIDNLTVLKDASSTAIYGSRGANGVIIITTKKGSKNGKVSVSFNSFYGNKKMAKTIDVLDAQDYSNWQYEYALLNNILPSYVSAFGAWQPNKFTNAATTNWQKEIYGRTGTSQSNDLGIRGGNEKVNYNFNYTRYNEKAIMLGSDFTRNNISLNLKNKASDKIDLSFTLRYSDTEIRGGGANEKNEVSSSDSRLRHVVGYAPISLPGVTTDNTDEAISSYLVNPFVAVADNDRLQTRKNYNLLGAISWSLAKNLDFKSDFGFDNYFYSDNRFYGRSTYYVDNIPLAENQGLSALVTSDRVDNKFRFANTLNYDFKDLLGSKHKLKLLVGQENINYKSTTKTETIHALPKLFDFEDAMNLTSQGKPQSVNNFVNPDDKLVSFFGRVNYDINNKYLFTATYRADGSSKFLGNYKWGFFPSAAAAWKISEEDFLKNVSWVKALKLRVSYGEAGNNNIPTGQTLQTFQSTSSAWINGVTNYWSAAKVLANPNLKWETTITQNVGLDYDLFGGKLSGTVEVYKNLTQDLLVRFPVPGTGYDYQFRNVGEIQNSGIEASLNLIALDKKDYGLSFGFNVSFNKNRINSLGELANFGQATNWASTAIGNDFVVNVGEPIGLMYGYQNDGRYEVSDFNYSGGVYTLKPEVANASSVVGTVVPGSMKLKDINGDGVVNIQDQTVIGNANPKHTGGFVINANLKSFDLSAAFNYSYGNDIYNADKIEYTTSNVNGQYRNLSTQAAGGVRWTNINAAGQLVTDPTALAALNANTTLWSPNMNRFVFSDWAVEDGSFLRLNTLTLGYSLPKSLIDKLGVSKFRFYLTGNNIFVLTKYSGLDPEVSTRRDTPLTPGVDSSPYPRSRQFVFGLNLNF</sequence>
<dbReference type="InterPro" id="IPR008969">
    <property type="entry name" value="CarboxyPept-like_regulatory"/>
</dbReference>
<dbReference type="AlphaFoldDB" id="A0A543G1N2"/>
<comment type="similarity">
    <text evidence="8 9">Belongs to the TonB-dependent receptor family.</text>
</comment>
<dbReference type="Gene3D" id="2.40.170.20">
    <property type="entry name" value="TonB-dependent receptor, beta-barrel domain"/>
    <property type="match status" value="1"/>
</dbReference>
<dbReference type="Gene3D" id="2.60.40.1120">
    <property type="entry name" value="Carboxypeptidase-like, regulatory domain"/>
    <property type="match status" value="1"/>
</dbReference>
<evidence type="ECO:0000256" key="4">
    <source>
        <dbReference type="ARBA" id="ARBA00022692"/>
    </source>
</evidence>
<evidence type="ECO:0000256" key="6">
    <source>
        <dbReference type="ARBA" id="ARBA00023136"/>
    </source>
</evidence>
<evidence type="ECO:0000256" key="9">
    <source>
        <dbReference type="RuleBase" id="RU003357"/>
    </source>
</evidence>
<keyword evidence="4 8" id="KW-0812">Transmembrane</keyword>
<dbReference type="InterPro" id="IPR023997">
    <property type="entry name" value="TonB-dep_OMP_SusC/RagA_CS"/>
</dbReference>
<dbReference type="InterPro" id="IPR000531">
    <property type="entry name" value="Beta-barrel_TonB"/>
</dbReference>
<evidence type="ECO:0000313" key="12">
    <source>
        <dbReference type="EMBL" id="TQM39992.1"/>
    </source>
</evidence>
<evidence type="ECO:0000256" key="5">
    <source>
        <dbReference type="ARBA" id="ARBA00023077"/>
    </source>
</evidence>
<dbReference type="Gene3D" id="2.170.130.10">
    <property type="entry name" value="TonB-dependent receptor, plug domain"/>
    <property type="match status" value="1"/>
</dbReference>
<evidence type="ECO:0000256" key="8">
    <source>
        <dbReference type="PROSITE-ProRule" id="PRU01360"/>
    </source>
</evidence>
<accession>A0A543G1N2</accession>
<dbReference type="NCBIfam" id="TIGR04056">
    <property type="entry name" value="OMP_RagA_SusC"/>
    <property type="match status" value="1"/>
</dbReference>
<keyword evidence="3 8" id="KW-1134">Transmembrane beta strand</keyword>
<dbReference type="Pfam" id="PF07715">
    <property type="entry name" value="Plug"/>
    <property type="match status" value="1"/>
</dbReference>
<dbReference type="NCBIfam" id="TIGR04057">
    <property type="entry name" value="SusC_RagA_signa"/>
    <property type="match status" value="1"/>
</dbReference>
<dbReference type="RefSeq" id="WP_089080891.1">
    <property type="nucleotide sequence ID" value="NZ_VFPJ01000001.1"/>
</dbReference>
<evidence type="ECO:0000259" key="11">
    <source>
        <dbReference type="Pfam" id="PF07715"/>
    </source>
</evidence>
<feature type="domain" description="TonB-dependent receptor-like beta-barrel" evidence="10">
    <location>
        <begin position="432"/>
        <end position="829"/>
    </location>
</feature>
<dbReference type="InterPro" id="IPR037066">
    <property type="entry name" value="Plug_dom_sf"/>
</dbReference>
<evidence type="ECO:0000256" key="1">
    <source>
        <dbReference type="ARBA" id="ARBA00004571"/>
    </source>
</evidence>
<dbReference type="FunFam" id="2.170.130.10:FF:000008">
    <property type="entry name" value="SusC/RagA family TonB-linked outer membrane protein"/>
    <property type="match status" value="1"/>
</dbReference>
<dbReference type="PROSITE" id="PS52016">
    <property type="entry name" value="TONB_DEPENDENT_REC_3"/>
    <property type="match status" value="1"/>
</dbReference>
<dbReference type="Pfam" id="PF13715">
    <property type="entry name" value="CarbopepD_reg_2"/>
    <property type="match status" value="1"/>
</dbReference>
<keyword evidence="5 9" id="KW-0798">TonB box</keyword>
<keyword evidence="2 8" id="KW-0813">Transport</keyword>
<evidence type="ECO:0000256" key="7">
    <source>
        <dbReference type="ARBA" id="ARBA00023237"/>
    </source>
</evidence>
<comment type="subcellular location">
    <subcellularLocation>
        <location evidence="1 8">Cell outer membrane</location>
        <topology evidence="1 8">Multi-pass membrane protein</topology>
    </subcellularLocation>
</comment>